<sequence>MQFQQLVHIPFVPSGSWSPCAPLVWNRGFTTSLGEPSISTNLVKAPNSRFSSSQLHKQHSCREKAVSRTSMVVPVRALRQGEPGGLVSRRMSSTIPVARNRSLSMEEYDQPKGASNCIFHKNRKYSTTTGRLIQDESPINEQEDQTEA</sequence>
<dbReference type="Proteomes" id="UP000277204">
    <property type="component" value="Unassembled WGS sequence"/>
</dbReference>
<gene>
    <name evidence="1" type="ORF">SMRZ_LOCUS5754</name>
</gene>
<evidence type="ECO:0000313" key="2">
    <source>
        <dbReference type="Proteomes" id="UP000277204"/>
    </source>
</evidence>
<reference evidence="1 2" key="1">
    <citation type="submission" date="2018-11" db="EMBL/GenBank/DDBJ databases">
        <authorList>
            <consortium name="Pathogen Informatics"/>
        </authorList>
    </citation>
    <scope>NUCLEOTIDE SEQUENCE [LARGE SCALE GENOMIC DNA]</scope>
    <source>
        <strain evidence="1 2">Zambia</strain>
    </source>
</reference>
<keyword evidence="2" id="KW-1185">Reference proteome</keyword>
<dbReference type="EMBL" id="UZAI01002036">
    <property type="protein sequence ID" value="VDO67655.1"/>
    <property type="molecule type" value="Genomic_DNA"/>
</dbReference>
<protein>
    <submittedName>
        <fullName evidence="1">Uncharacterized protein</fullName>
    </submittedName>
</protein>
<evidence type="ECO:0000313" key="1">
    <source>
        <dbReference type="EMBL" id="VDO67655.1"/>
    </source>
</evidence>
<organism evidence="1 2">
    <name type="scientific">Schistosoma margrebowiei</name>
    <dbReference type="NCBI Taxonomy" id="48269"/>
    <lineage>
        <taxon>Eukaryota</taxon>
        <taxon>Metazoa</taxon>
        <taxon>Spiralia</taxon>
        <taxon>Lophotrochozoa</taxon>
        <taxon>Platyhelminthes</taxon>
        <taxon>Trematoda</taxon>
        <taxon>Digenea</taxon>
        <taxon>Strigeidida</taxon>
        <taxon>Schistosomatoidea</taxon>
        <taxon>Schistosomatidae</taxon>
        <taxon>Schistosoma</taxon>
    </lineage>
</organism>
<proteinExistence type="predicted"/>
<accession>A0A183LPM7</accession>
<dbReference type="AlphaFoldDB" id="A0A183LPM7"/>
<name>A0A183LPM7_9TREM</name>
<dbReference type="STRING" id="48269.A0A183LPM7"/>